<protein>
    <submittedName>
        <fullName evidence="1">Uncharacterized protein</fullName>
    </submittedName>
</protein>
<accession>A0A7Z0MNM8</accession>
<organism evidence="1 2">
    <name type="scientific">Candidatus Methanofishera endochildressiae</name>
    <dbReference type="NCBI Taxonomy" id="2738884"/>
    <lineage>
        <taxon>Bacteria</taxon>
        <taxon>Pseudomonadati</taxon>
        <taxon>Pseudomonadota</taxon>
        <taxon>Gammaproteobacteria</taxon>
        <taxon>Candidatus Methanofishera</taxon>
    </lineage>
</organism>
<gene>
    <name evidence="1" type="ORF">H0A75_03950</name>
</gene>
<evidence type="ECO:0000313" key="1">
    <source>
        <dbReference type="EMBL" id="NYT46894.1"/>
    </source>
</evidence>
<reference evidence="1 2" key="1">
    <citation type="submission" date="2020-05" db="EMBL/GenBank/DDBJ databases">
        <title>Horizontal transmission and recombination maintain forever young bacterial symbiont genomes.</title>
        <authorList>
            <person name="Russell S.L."/>
            <person name="Pepper-Tunick E."/>
            <person name="Svedberg J."/>
            <person name="Byrne A."/>
            <person name="Ruelas Castillo J."/>
            <person name="Vollmers C."/>
            <person name="Beinart R.A."/>
            <person name="Corbett-Detig R."/>
        </authorList>
    </citation>
    <scope>NUCLEOTIDE SEQUENCE [LARGE SCALE GENOMIC DNA]</scope>
    <source>
        <strain evidence="1">4727-3</strain>
    </source>
</reference>
<comment type="caution">
    <text evidence="1">The sequence shown here is derived from an EMBL/GenBank/DDBJ whole genome shotgun (WGS) entry which is preliminary data.</text>
</comment>
<dbReference type="EMBL" id="JACCHS010000054">
    <property type="protein sequence ID" value="NYT46894.1"/>
    <property type="molecule type" value="Genomic_DNA"/>
</dbReference>
<proteinExistence type="predicted"/>
<dbReference type="Proteomes" id="UP000537890">
    <property type="component" value="Unassembled WGS sequence"/>
</dbReference>
<name>A0A7Z0MNM8_9GAMM</name>
<sequence length="97" mass="10631">MGKNGCFAAGKNIIPDGMTPRERDYDKPPMGLDPGVVFFLKPPGLSNKDIDTALNKQSGLGVWENMRTVPWLNPGPAPSIGYVVIEKKHRFFATRGC</sequence>
<dbReference type="AlphaFoldDB" id="A0A7Z0MNM8"/>
<evidence type="ECO:0000313" key="2">
    <source>
        <dbReference type="Proteomes" id="UP000537890"/>
    </source>
</evidence>